<evidence type="ECO:0000259" key="2">
    <source>
        <dbReference type="PROSITE" id="PS51746"/>
    </source>
</evidence>
<dbReference type="InterPro" id="IPR015655">
    <property type="entry name" value="PP2C"/>
</dbReference>
<proteinExistence type="predicted"/>
<gene>
    <name evidence="3" type="ORF">EV216_1042</name>
</gene>
<dbReference type="InterPro" id="IPR036457">
    <property type="entry name" value="PPM-type-like_dom_sf"/>
</dbReference>
<sequence length="256" mass="25942">MSAPTTRVPGRVPVPGLDMPRPVGAGLTHRGRVRERNEDAILTDPDGGELWAVADGMGGHAAGDVASDMVIDALAGLPDEAAPVAGMIGRLEAANAAIGARALAEGRGQMGATVVAAMIRAAVAHLVWAGDSRGYLLRGGHLRLLTRDHTLVQDLVERGALGAEEAEHHPESHVVTRAVGMGAGFAAESLSVPVVPGDRLLLCSDGLPRCVSEQAIAAILLGAGSPDDACRALVAAALEAGAPDNVSVIVVGIEEG</sequence>
<dbReference type="Pfam" id="PF13672">
    <property type="entry name" value="PP2C_2"/>
    <property type="match status" value="1"/>
</dbReference>
<keyword evidence="4" id="KW-1185">Reference proteome</keyword>
<evidence type="ECO:0000256" key="1">
    <source>
        <dbReference type="SAM" id="MobiDB-lite"/>
    </source>
</evidence>
<dbReference type="SMART" id="SM00332">
    <property type="entry name" value="PP2Cc"/>
    <property type="match status" value="1"/>
</dbReference>
<feature type="domain" description="PPM-type phosphatase" evidence="2">
    <location>
        <begin position="24"/>
        <end position="253"/>
    </location>
</feature>
<feature type="compositionally biased region" description="Low complexity" evidence="1">
    <location>
        <begin position="1"/>
        <end position="16"/>
    </location>
</feature>
<dbReference type="GO" id="GO:0004722">
    <property type="term" value="F:protein serine/threonine phosphatase activity"/>
    <property type="evidence" value="ECO:0007669"/>
    <property type="project" value="InterPro"/>
</dbReference>
<dbReference type="PANTHER" id="PTHR47992">
    <property type="entry name" value="PROTEIN PHOSPHATASE"/>
    <property type="match status" value="1"/>
</dbReference>
<organism evidence="3 4">
    <name type="scientific">Rhodovulum steppense</name>
    <dbReference type="NCBI Taxonomy" id="540251"/>
    <lineage>
        <taxon>Bacteria</taxon>
        <taxon>Pseudomonadati</taxon>
        <taxon>Pseudomonadota</taxon>
        <taxon>Alphaproteobacteria</taxon>
        <taxon>Rhodobacterales</taxon>
        <taxon>Paracoccaceae</taxon>
        <taxon>Rhodovulum</taxon>
    </lineage>
</organism>
<dbReference type="InterPro" id="IPR001932">
    <property type="entry name" value="PPM-type_phosphatase-like_dom"/>
</dbReference>
<reference evidence="3 4" key="1">
    <citation type="submission" date="2019-03" db="EMBL/GenBank/DDBJ databases">
        <title>Genomic Encyclopedia of Type Strains, Phase IV (KMG-IV): sequencing the most valuable type-strain genomes for metagenomic binning, comparative biology and taxonomic classification.</title>
        <authorList>
            <person name="Goeker M."/>
        </authorList>
    </citation>
    <scope>NUCLEOTIDE SEQUENCE [LARGE SCALE GENOMIC DNA]</scope>
    <source>
        <strain evidence="3 4">DSM 21153</strain>
    </source>
</reference>
<dbReference type="RefSeq" id="WP_132693664.1">
    <property type="nucleotide sequence ID" value="NZ_SLVM01000004.1"/>
</dbReference>
<dbReference type="EMBL" id="SLVM01000004">
    <property type="protein sequence ID" value="TCM86453.1"/>
    <property type="molecule type" value="Genomic_DNA"/>
</dbReference>
<evidence type="ECO:0000313" key="4">
    <source>
        <dbReference type="Proteomes" id="UP000295277"/>
    </source>
</evidence>
<accession>A0A4R1Z013</accession>
<comment type="caution">
    <text evidence="3">The sequence shown here is derived from an EMBL/GenBank/DDBJ whole genome shotgun (WGS) entry which is preliminary data.</text>
</comment>
<protein>
    <submittedName>
        <fullName evidence="3">Protein phosphatase</fullName>
    </submittedName>
</protein>
<dbReference type="AlphaFoldDB" id="A0A4R1Z013"/>
<dbReference type="SMART" id="SM00331">
    <property type="entry name" value="PP2C_SIG"/>
    <property type="match status" value="1"/>
</dbReference>
<dbReference type="OrthoDB" id="9801841at2"/>
<dbReference type="SUPFAM" id="SSF81606">
    <property type="entry name" value="PP2C-like"/>
    <property type="match status" value="1"/>
</dbReference>
<dbReference type="PROSITE" id="PS51746">
    <property type="entry name" value="PPM_2"/>
    <property type="match status" value="1"/>
</dbReference>
<dbReference type="Proteomes" id="UP000295277">
    <property type="component" value="Unassembled WGS sequence"/>
</dbReference>
<dbReference type="CDD" id="cd00143">
    <property type="entry name" value="PP2Cc"/>
    <property type="match status" value="1"/>
</dbReference>
<dbReference type="Gene3D" id="3.60.40.10">
    <property type="entry name" value="PPM-type phosphatase domain"/>
    <property type="match status" value="1"/>
</dbReference>
<name>A0A4R1Z013_9RHOB</name>
<evidence type="ECO:0000313" key="3">
    <source>
        <dbReference type="EMBL" id="TCM86453.1"/>
    </source>
</evidence>
<feature type="region of interest" description="Disordered" evidence="1">
    <location>
        <begin position="1"/>
        <end position="27"/>
    </location>
</feature>